<gene>
    <name evidence="5" type="ORF">IC230_13790</name>
</gene>
<organism evidence="5 6">
    <name type="scientific">Spirosoma validum</name>
    <dbReference type="NCBI Taxonomy" id="2771355"/>
    <lineage>
        <taxon>Bacteria</taxon>
        <taxon>Pseudomonadati</taxon>
        <taxon>Bacteroidota</taxon>
        <taxon>Cytophagia</taxon>
        <taxon>Cytophagales</taxon>
        <taxon>Cytophagaceae</taxon>
        <taxon>Spirosoma</taxon>
    </lineage>
</organism>
<evidence type="ECO:0000313" key="5">
    <source>
        <dbReference type="EMBL" id="MBD2753974.1"/>
    </source>
</evidence>
<dbReference type="RefSeq" id="WP_191039609.1">
    <property type="nucleotide sequence ID" value="NZ_JACXAA010000004.1"/>
</dbReference>
<name>A0A927B248_9BACT</name>
<dbReference type="AlphaFoldDB" id="A0A927B248"/>
<dbReference type="InterPro" id="IPR018634">
    <property type="entry name" value="ChrB_C"/>
</dbReference>
<dbReference type="EMBL" id="JACXAA010000004">
    <property type="protein sequence ID" value="MBD2753974.1"/>
    <property type="molecule type" value="Genomic_DNA"/>
</dbReference>
<evidence type="ECO:0000256" key="1">
    <source>
        <dbReference type="ARBA" id="ARBA00023015"/>
    </source>
</evidence>
<evidence type="ECO:0000259" key="4">
    <source>
        <dbReference type="PROSITE" id="PS01124"/>
    </source>
</evidence>
<dbReference type="SMART" id="SM00342">
    <property type="entry name" value="HTH_ARAC"/>
    <property type="match status" value="1"/>
</dbReference>
<feature type="domain" description="HTH araC/xylS-type" evidence="4">
    <location>
        <begin position="174"/>
        <end position="275"/>
    </location>
</feature>
<dbReference type="InterPro" id="IPR009057">
    <property type="entry name" value="Homeodomain-like_sf"/>
</dbReference>
<keyword evidence="2" id="KW-0238">DNA-binding</keyword>
<dbReference type="InterPro" id="IPR018060">
    <property type="entry name" value="HTH_AraC"/>
</dbReference>
<evidence type="ECO:0000313" key="6">
    <source>
        <dbReference type="Proteomes" id="UP000653797"/>
    </source>
</evidence>
<protein>
    <submittedName>
        <fullName evidence="5">Chromate resistance protein</fullName>
    </submittedName>
</protein>
<dbReference type="Pfam" id="PF12833">
    <property type="entry name" value="HTH_18"/>
    <property type="match status" value="1"/>
</dbReference>
<dbReference type="PROSITE" id="PS01124">
    <property type="entry name" value="HTH_ARAC_FAMILY_2"/>
    <property type="match status" value="1"/>
</dbReference>
<evidence type="ECO:0000256" key="2">
    <source>
        <dbReference type="ARBA" id="ARBA00023125"/>
    </source>
</evidence>
<dbReference type="PROSITE" id="PS00041">
    <property type="entry name" value="HTH_ARAC_FAMILY_1"/>
    <property type="match status" value="1"/>
</dbReference>
<proteinExistence type="predicted"/>
<dbReference type="PANTHER" id="PTHR43280">
    <property type="entry name" value="ARAC-FAMILY TRANSCRIPTIONAL REGULATOR"/>
    <property type="match status" value="1"/>
</dbReference>
<accession>A0A927B248</accession>
<keyword evidence="3" id="KW-0804">Transcription</keyword>
<dbReference type="Proteomes" id="UP000653797">
    <property type="component" value="Unassembled WGS sequence"/>
</dbReference>
<evidence type="ECO:0000256" key="3">
    <source>
        <dbReference type="ARBA" id="ARBA00023163"/>
    </source>
</evidence>
<dbReference type="PRINTS" id="PR00032">
    <property type="entry name" value="HTHARAC"/>
</dbReference>
<keyword evidence="6" id="KW-1185">Reference proteome</keyword>
<dbReference type="GO" id="GO:0003700">
    <property type="term" value="F:DNA-binding transcription factor activity"/>
    <property type="evidence" value="ECO:0007669"/>
    <property type="project" value="InterPro"/>
</dbReference>
<sequence length="285" mass="32482">MVWITRERPKIDRLACPWLIRRFIDPTAEIVFVPESQVGVQAQLLNATPFDVPGVEYSHYEDQCTFDYFLQKHNLTDPALLAIAPIVRGADTDDHSLAPQAAGLWAISAGMAFNIPDDQQLLAQGMIIYDALYSWAKHMQSVKHTQSPTERLLLEVLHTYLKPTGKRKTPNWVKELKELIQDQIDTNLTLSLNELSESLAVNPAYVSRAFSRYFDDLSFGEYIRKLRINKAVHLLESTQYSLSEIAYLTGFSDQSHFTRIFKKLMGQNPSDYRKSGRKSKADTKG</sequence>
<reference evidence="5" key="1">
    <citation type="submission" date="2020-09" db="EMBL/GenBank/DDBJ databases">
        <authorList>
            <person name="Kim M.K."/>
        </authorList>
    </citation>
    <scope>NUCLEOTIDE SEQUENCE</scope>
    <source>
        <strain evidence="5">BT704</strain>
    </source>
</reference>
<dbReference type="InterPro" id="IPR018062">
    <property type="entry name" value="HTH_AraC-typ_CS"/>
</dbReference>
<dbReference type="Gene3D" id="1.10.10.60">
    <property type="entry name" value="Homeodomain-like"/>
    <property type="match status" value="2"/>
</dbReference>
<comment type="caution">
    <text evidence="5">The sequence shown here is derived from an EMBL/GenBank/DDBJ whole genome shotgun (WGS) entry which is preliminary data.</text>
</comment>
<dbReference type="PANTHER" id="PTHR43280:SF28">
    <property type="entry name" value="HTH-TYPE TRANSCRIPTIONAL ACTIVATOR RHAS"/>
    <property type="match status" value="1"/>
</dbReference>
<dbReference type="Pfam" id="PF09828">
    <property type="entry name" value="ChrB_C"/>
    <property type="match status" value="1"/>
</dbReference>
<dbReference type="GO" id="GO:0043565">
    <property type="term" value="F:sequence-specific DNA binding"/>
    <property type="evidence" value="ECO:0007669"/>
    <property type="project" value="InterPro"/>
</dbReference>
<dbReference type="SUPFAM" id="SSF46689">
    <property type="entry name" value="Homeodomain-like"/>
    <property type="match status" value="1"/>
</dbReference>
<dbReference type="InterPro" id="IPR020449">
    <property type="entry name" value="Tscrpt_reg_AraC-type_HTH"/>
</dbReference>
<keyword evidence="1" id="KW-0805">Transcription regulation</keyword>